<dbReference type="PANTHER" id="PTHR43065">
    <property type="entry name" value="SENSOR HISTIDINE KINASE"/>
    <property type="match status" value="1"/>
</dbReference>
<sequence>MLGVDYLLLNFLFIMVGILSYFSLGLYKAKYHGILVGIIGCITVVLCMSFPFTVFHGYIYDLRILPFIITILYSGFRSGLTVALTILLYRFLLGGDGFIVTCSSYIPIFIFAAIFMEYHKNLSKKKTIAVGTVLALCSALFITVGSIISLKAIILQHLTFFVYYSLLLATCAWITLYMIETMKDNVTMRDEIHRSEKLNVLGELAATIAHEIRNPLTVSKGFIQLIKSRSNNDIDLKYSTLALEEIDRAESIISEYLMYAKPQADKIEKVNVKEHLNAVLKIIESYIISHGHTVIHNNEDDLYIHADAKKFTQVMINLIKNAVEAMEQDGQLTINVYASNNQVVIDIIDTGVGMTKDQISRLGVPFYSTKDKGTGLGLMVCFRIVEALNGKIQAESTKGLGTKFSVVIPSALEK</sequence>
<evidence type="ECO:0000259" key="15">
    <source>
        <dbReference type="PROSITE" id="PS50109"/>
    </source>
</evidence>
<keyword evidence="12" id="KW-0902">Two-component regulatory system</keyword>
<dbReference type="CDD" id="cd00082">
    <property type="entry name" value="HisKA"/>
    <property type="match status" value="1"/>
</dbReference>
<evidence type="ECO:0000256" key="7">
    <source>
        <dbReference type="ARBA" id="ARBA00022692"/>
    </source>
</evidence>
<keyword evidence="5" id="KW-0597">Phosphoprotein</keyword>
<keyword evidence="9" id="KW-0418">Kinase</keyword>
<evidence type="ECO:0000256" key="6">
    <source>
        <dbReference type="ARBA" id="ARBA00022679"/>
    </source>
</evidence>
<evidence type="ECO:0000256" key="5">
    <source>
        <dbReference type="ARBA" id="ARBA00022553"/>
    </source>
</evidence>
<dbReference type="InterPro" id="IPR005467">
    <property type="entry name" value="His_kinase_dom"/>
</dbReference>
<evidence type="ECO:0000256" key="13">
    <source>
        <dbReference type="ARBA" id="ARBA00023136"/>
    </source>
</evidence>
<dbReference type="Pfam" id="PF02518">
    <property type="entry name" value="HATPase_c"/>
    <property type="match status" value="1"/>
</dbReference>
<accession>A0ABW0W825</accession>
<evidence type="ECO:0000256" key="8">
    <source>
        <dbReference type="ARBA" id="ARBA00022741"/>
    </source>
</evidence>
<dbReference type="Gene3D" id="3.30.565.10">
    <property type="entry name" value="Histidine kinase-like ATPase, C-terminal domain"/>
    <property type="match status" value="1"/>
</dbReference>
<organism evidence="16 17">
    <name type="scientific">Paenibacillus solisilvae</name>
    <dbReference type="NCBI Taxonomy" id="2486751"/>
    <lineage>
        <taxon>Bacteria</taxon>
        <taxon>Bacillati</taxon>
        <taxon>Bacillota</taxon>
        <taxon>Bacilli</taxon>
        <taxon>Bacillales</taxon>
        <taxon>Paenibacillaceae</taxon>
        <taxon>Paenibacillus</taxon>
    </lineage>
</organism>
<keyword evidence="7 14" id="KW-0812">Transmembrane</keyword>
<feature type="transmembrane region" description="Helical" evidence="14">
    <location>
        <begin position="7"/>
        <end position="27"/>
    </location>
</feature>
<feature type="transmembrane region" description="Helical" evidence="14">
    <location>
        <begin position="160"/>
        <end position="179"/>
    </location>
</feature>
<evidence type="ECO:0000313" key="16">
    <source>
        <dbReference type="EMBL" id="MFC5653598.1"/>
    </source>
</evidence>
<comment type="catalytic activity">
    <reaction evidence="1">
        <text>ATP + protein L-histidine = ADP + protein N-phospho-L-histidine.</text>
        <dbReference type="EC" id="2.7.13.3"/>
    </reaction>
</comment>
<dbReference type="PROSITE" id="PS50109">
    <property type="entry name" value="HIS_KIN"/>
    <property type="match status" value="1"/>
</dbReference>
<keyword evidence="11 14" id="KW-1133">Transmembrane helix</keyword>
<dbReference type="InterPro" id="IPR003594">
    <property type="entry name" value="HATPase_dom"/>
</dbReference>
<comment type="caution">
    <text evidence="16">The sequence shown here is derived from an EMBL/GenBank/DDBJ whole genome shotgun (WGS) entry which is preliminary data.</text>
</comment>
<evidence type="ECO:0000256" key="1">
    <source>
        <dbReference type="ARBA" id="ARBA00000085"/>
    </source>
</evidence>
<dbReference type="SMART" id="SM00387">
    <property type="entry name" value="HATPase_c"/>
    <property type="match status" value="1"/>
</dbReference>
<evidence type="ECO:0000256" key="3">
    <source>
        <dbReference type="ARBA" id="ARBA00012438"/>
    </source>
</evidence>
<feature type="domain" description="Histidine kinase" evidence="15">
    <location>
        <begin position="207"/>
        <end position="412"/>
    </location>
</feature>
<evidence type="ECO:0000256" key="4">
    <source>
        <dbReference type="ARBA" id="ARBA00022475"/>
    </source>
</evidence>
<evidence type="ECO:0000256" key="10">
    <source>
        <dbReference type="ARBA" id="ARBA00022840"/>
    </source>
</evidence>
<proteinExistence type="predicted"/>
<dbReference type="RefSeq" id="WP_379192318.1">
    <property type="nucleotide sequence ID" value="NZ_JBHSOW010000130.1"/>
</dbReference>
<dbReference type="InterPro" id="IPR004358">
    <property type="entry name" value="Sig_transdc_His_kin-like_C"/>
</dbReference>
<keyword evidence="6" id="KW-0808">Transferase</keyword>
<dbReference type="Proteomes" id="UP001596047">
    <property type="component" value="Unassembled WGS sequence"/>
</dbReference>
<evidence type="ECO:0000256" key="14">
    <source>
        <dbReference type="SAM" id="Phobius"/>
    </source>
</evidence>
<dbReference type="Pfam" id="PF00512">
    <property type="entry name" value="HisKA"/>
    <property type="match status" value="1"/>
</dbReference>
<keyword evidence="4" id="KW-1003">Cell membrane</keyword>
<feature type="transmembrane region" description="Helical" evidence="14">
    <location>
        <begin position="128"/>
        <end position="154"/>
    </location>
</feature>
<dbReference type="InterPro" id="IPR011620">
    <property type="entry name" value="Sig_transdc_His_kinase_LytS_TM"/>
</dbReference>
<evidence type="ECO:0000313" key="17">
    <source>
        <dbReference type="Proteomes" id="UP001596047"/>
    </source>
</evidence>
<dbReference type="SUPFAM" id="SSF47384">
    <property type="entry name" value="Homodimeric domain of signal transducing histidine kinase"/>
    <property type="match status" value="1"/>
</dbReference>
<keyword evidence="8" id="KW-0547">Nucleotide-binding</keyword>
<evidence type="ECO:0000256" key="2">
    <source>
        <dbReference type="ARBA" id="ARBA00004651"/>
    </source>
</evidence>
<evidence type="ECO:0000256" key="11">
    <source>
        <dbReference type="ARBA" id="ARBA00022989"/>
    </source>
</evidence>
<dbReference type="SUPFAM" id="SSF55874">
    <property type="entry name" value="ATPase domain of HSP90 chaperone/DNA topoisomerase II/histidine kinase"/>
    <property type="match status" value="1"/>
</dbReference>
<evidence type="ECO:0000256" key="9">
    <source>
        <dbReference type="ARBA" id="ARBA00022777"/>
    </source>
</evidence>
<dbReference type="Pfam" id="PF07694">
    <property type="entry name" value="5TM-5TMR_LYT"/>
    <property type="match status" value="1"/>
</dbReference>
<comment type="subcellular location">
    <subcellularLocation>
        <location evidence="2">Cell membrane</location>
        <topology evidence="2">Multi-pass membrane protein</topology>
    </subcellularLocation>
</comment>
<evidence type="ECO:0000256" key="12">
    <source>
        <dbReference type="ARBA" id="ARBA00023012"/>
    </source>
</evidence>
<dbReference type="InterPro" id="IPR036890">
    <property type="entry name" value="HATPase_C_sf"/>
</dbReference>
<feature type="transmembrane region" description="Helical" evidence="14">
    <location>
        <begin position="67"/>
        <end position="92"/>
    </location>
</feature>
<dbReference type="SMART" id="SM00388">
    <property type="entry name" value="HisKA"/>
    <property type="match status" value="1"/>
</dbReference>
<name>A0ABW0W825_9BACL</name>
<keyword evidence="17" id="KW-1185">Reference proteome</keyword>
<protein>
    <recommendedName>
        <fullName evidence="3">histidine kinase</fullName>
        <ecNumber evidence="3">2.7.13.3</ecNumber>
    </recommendedName>
</protein>
<dbReference type="PRINTS" id="PR00344">
    <property type="entry name" value="BCTRLSENSOR"/>
</dbReference>
<keyword evidence="13 14" id="KW-0472">Membrane</keyword>
<gene>
    <name evidence="16" type="ORF">ACFPYJ_31660</name>
</gene>
<dbReference type="Gene3D" id="1.10.287.130">
    <property type="match status" value="1"/>
</dbReference>
<dbReference type="InterPro" id="IPR003661">
    <property type="entry name" value="HisK_dim/P_dom"/>
</dbReference>
<feature type="transmembrane region" description="Helical" evidence="14">
    <location>
        <begin position="33"/>
        <end position="55"/>
    </location>
</feature>
<dbReference type="InterPro" id="IPR036097">
    <property type="entry name" value="HisK_dim/P_sf"/>
</dbReference>
<dbReference type="PANTHER" id="PTHR43065:SF46">
    <property type="entry name" value="C4-DICARBOXYLATE TRANSPORT SENSOR PROTEIN DCTB"/>
    <property type="match status" value="1"/>
</dbReference>
<dbReference type="GO" id="GO:0005524">
    <property type="term" value="F:ATP binding"/>
    <property type="evidence" value="ECO:0007669"/>
    <property type="project" value="UniProtKB-KW"/>
</dbReference>
<dbReference type="EMBL" id="JBHSOW010000130">
    <property type="protein sequence ID" value="MFC5653598.1"/>
    <property type="molecule type" value="Genomic_DNA"/>
</dbReference>
<reference evidence="17" key="1">
    <citation type="journal article" date="2019" name="Int. J. Syst. Evol. Microbiol.">
        <title>The Global Catalogue of Microorganisms (GCM) 10K type strain sequencing project: providing services to taxonomists for standard genome sequencing and annotation.</title>
        <authorList>
            <consortium name="The Broad Institute Genomics Platform"/>
            <consortium name="The Broad Institute Genome Sequencing Center for Infectious Disease"/>
            <person name="Wu L."/>
            <person name="Ma J."/>
        </authorList>
    </citation>
    <scope>NUCLEOTIDE SEQUENCE [LARGE SCALE GENOMIC DNA]</scope>
    <source>
        <strain evidence="17">CGMCC 1.3240</strain>
    </source>
</reference>
<keyword evidence="10 16" id="KW-0067">ATP-binding</keyword>
<dbReference type="EC" id="2.7.13.3" evidence="3"/>
<feature type="transmembrane region" description="Helical" evidence="14">
    <location>
        <begin position="98"/>
        <end position="116"/>
    </location>
</feature>